<dbReference type="EMBL" id="OU015569">
    <property type="protein sequence ID" value="CAG5098474.1"/>
    <property type="molecule type" value="Genomic_DNA"/>
</dbReference>
<evidence type="ECO:0000313" key="8">
    <source>
        <dbReference type="Proteomes" id="UP001158576"/>
    </source>
</evidence>
<evidence type="ECO:0000256" key="4">
    <source>
        <dbReference type="RuleBase" id="RU003671"/>
    </source>
</evidence>
<dbReference type="PROSITE" id="PS01251">
    <property type="entry name" value="PCNA_1"/>
    <property type="match status" value="1"/>
</dbReference>
<organism evidence="7 8">
    <name type="scientific">Oikopleura dioica</name>
    <name type="common">Tunicate</name>
    <dbReference type="NCBI Taxonomy" id="34765"/>
    <lineage>
        <taxon>Eukaryota</taxon>
        <taxon>Metazoa</taxon>
        <taxon>Chordata</taxon>
        <taxon>Tunicata</taxon>
        <taxon>Appendicularia</taxon>
        <taxon>Copelata</taxon>
        <taxon>Oikopleuridae</taxon>
        <taxon>Oikopleura</taxon>
    </lineage>
</organism>
<evidence type="ECO:0000259" key="5">
    <source>
        <dbReference type="Pfam" id="PF00705"/>
    </source>
</evidence>
<dbReference type="SUPFAM" id="SSF55979">
    <property type="entry name" value="DNA clamp"/>
    <property type="match status" value="2"/>
</dbReference>
<sequence length="261" mass="29127">MFECRLPKAKVLKQIMDALKDLIKEAVWDVSAQGLSLQSMDSSHVSLVQVTLKAEGFDSFRCDRNIALGVNMDTMQKLLRCASNDDNITLKADDNGDLLTMVFENPNGDKTSEFEMKLMDLDIEQLGIPDQEYSCTVKMPSNEFQHICRDLQNIGESVKLTIVKGGVDFSAYGDIGHAKIHLTERANVDDEKDAVTVDISEPVNLTFALRYLNFFTKATPLSGQVSLEISPDVPLVVGYEIEDLGHVKYFLAPKIDQEDDE</sequence>
<dbReference type="Gene3D" id="3.70.10.10">
    <property type="match status" value="1"/>
</dbReference>
<dbReference type="Pfam" id="PF00705">
    <property type="entry name" value="PCNA_N"/>
    <property type="match status" value="1"/>
</dbReference>
<evidence type="ECO:0000313" key="7">
    <source>
        <dbReference type="EMBL" id="CAG5098474.1"/>
    </source>
</evidence>
<evidence type="ECO:0000256" key="1">
    <source>
        <dbReference type="ARBA" id="ARBA00010462"/>
    </source>
</evidence>
<evidence type="ECO:0000256" key="2">
    <source>
        <dbReference type="ARBA" id="ARBA00023125"/>
    </source>
</evidence>
<dbReference type="Proteomes" id="UP001158576">
    <property type="component" value="Chromosome XSR"/>
</dbReference>
<dbReference type="PANTHER" id="PTHR11352:SF0">
    <property type="entry name" value="PROLIFERATING CELL NUCLEAR ANTIGEN"/>
    <property type="match status" value="1"/>
</dbReference>
<dbReference type="InterPro" id="IPR022659">
    <property type="entry name" value="Pr_cel_nuc_antig_CS"/>
</dbReference>
<dbReference type="PRINTS" id="PR00339">
    <property type="entry name" value="PCNACYCLIN"/>
</dbReference>
<proteinExistence type="inferred from homology"/>
<dbReference type="Pfam" id="PF02747">
    <property type="entry name" value="PCNA_C"/>
    <property type="match status" value="1"/>
</dbReference>
<feature type="domain" description="Proliferating cell nuclear antigen PCNA N-terminal" evidence="5">
    <location>
        <begin position="1"/>
        <end position="124"/>
    </location>
</feature>
<reference evidence="7 8" key="1">
    <citation type="submission" date="2021-04" db="EMBL/GenBank/DDBJ databases">
        <authorList>
            <person name="Bliznina A."/>
        </authorList>
    </citation>
    <scope>NUCLEOTIDE SEQUENCE [LARGE SCALE GENOMIC DNA]</scope>
</reference>
<protein>
    <recommendedName>
        <fullName evidence="3">DNA sliding clamp PCNA</fullName>
    </recommendedName>
</protein>
<keyword evidence="8" id="KW-1185">Reference proteome</keyword>
<evidence type="ECO:0000259" key="6">
    <source>
        <dbReference type="Pfam" id="PF02747"/>
    </source>
</evidence>
<dbReference type="NCBIfam" id="TIGR00590">
    <property type="entry name" value="pcna"/>
    <property type="match status" value="1"/>
</dbReference>
<dbReference type="InterPro" id="IPR000730">
    <property type="entry name" value="Pr_cel_nuc_antig"/>
</dbReference>
<comment type="subcellular location">
    <subcellularLocation>
        <location evidence="3">Nucleus</location>
    </subcellularLocation>
</comment>
<feature type="domain" description="Proliferating cell nuclear antigen PCNA C-terminal" evidence="6">
    <location>
        <begin position="127"/>
        <end position="254"/>
    </location>
</feature>
<evidence type="ECO:0000256" key="3">
    <source>
        <dbReference type="RuleBase" id="RU000641"/>
    </source>
</evidence>
<dbReference type="HAMAP" id="MF_00317">
    <property type="entry name" value="DNApol_clamp_arch"/>
    <property type="match status" value="1"/>
</dbReference>
<comment type="function">
    <text evidence="3">This protein is an auxiliary protein of DNA polymerase delta and is involved in the control of eukaryotic DNA replication by increasing the polymerase's processivity during elongation of the leading strand.</text>
</comment>
<gene>
    <name evidence="7" type="ORF">OKIOD_LOCUS7258</name>
</gene>
<keyword evidence="3" id="KW-0539">Nucleus</keyword>
<dbReference type="PANTHER" id="PTHR11352">
    <property type="entry name" value="PROLIFERATING CELL NUCLEAR ANTIGEN"/>
    <property type="match status" value="1"/>
</dbReference>
<comment type="similarity">
    <text evidence="1 4">Belongs to the PCNA family.</text>
</comment>
<accession>A0ABN7SDM8</accession>
<dbReference type="InterPro" id="IPR022649">
    <property type="entry name" value="Pr_cel_nuc_antig_C"/>
</dbReference>
<dbReference type="InterPro" id="IPR022648">
    <property type="entry name" value="Pr_cel_nuc_antig_N"/>
</dbReference>
<dbReference type="InterPro" id="IPR046938">
    <property type="entry name" value="DNA_clamp_sf"/>
</dbReference>
<dbReference type="CDD" id="cd00577">
    <property type="entry name" value="PCNA"/>
    <property type="match status" value="1"/>
</dbReference>
<keyword evidence="2 4" id="KW-0238">DNA-binding</keyword>
<name>A0ABN7SDM8_OIKDI</name>
<keyword evidence="4" id="KW-0235">DNA replication</keyword>